<dbReference type="Proteomes" id="UP001597183">
    <property type="component" value="Unassembled WGS sequence"/>
</dbReference>
<protein>
    <submittedName>
        <fullName evidence="2">Class I SAM-dependent methyltransferase</fullName>
    </submittedName>
</protein>
<keyword evidence="3" id="KW-1185">Reference proteome</keyword>
<comment type="caution">
    <text evidence="2">The sequence shown here is derived from an EMBL/GenBank/DDBJ whole genome shotgun (WGS) entry which is preliminary data.</text>
</comment>
<dbReference type="GO" id="GO:0008168">
    <property type="term" value="F:methyltransferase activity"/>
    <property type="evidence" value="ECO:0007669"/>
    <property type="project" value="UniProtKB-KW"/>
</dbReference>
<keyword evidence="2" id="KW-0808">Transferase</keyword>
<dbReference type="RefSeq" id="WP_317795324.1">
    <property type="nucleotide sequence ID" value="NZ_AP028461.1"/>
</dbReference>
<dbReference type="CDD" id="cd02440">
    <property type="entry name" value="AdoMet_MTases"/>
    <property type="match status" value="1"/>
</dbReference>
<name>A0ABW4AT71_9ACTN</name>
<dbReference type="InterPro" id="IPR050508">
    <property type="entry name" value="Methyltransf_Superfamily"/>
</dbReference>
<dbReference type="PANTHER" id="PTHR42912">
    <property type="entry name" value="METHYLTRANSFERASE"/>
    <property type="match status" value="1"/>
</dbReference>
<dbReference type="InterPro" id="IPR029063">
    <property type="entry name" value="SAM-dependent_MTases_sf"/>
</dbReference>
<keyword evidence="2" id="KW-0489">Methyltransferase</keyword>
<dbReference type="InterPro" id="IPR013216">
    <property type="entry name" value="Methyltransf_11"/>
</dbReference>
<evidence type="ECO:0000259" key="1">
    <source>
        <dbReference type="Pfam" id="PF08241"/>
    </source>
</evidence>
<feature type="domain" description="Methyltransferase type 11" evidence="1">
    <location>
        <begin position="38"/>
        <end position="140"/>
    </location>
</feature>
<evidence type="ECO:0000313" key="2">
    <source>
        <dbReference type="EMBL" id="MFD1373443.1"/>
    </source>
</evidence>
<dbReference type="Gene3D" id="3.40.50.150">
    <property type="entry name" value="Vaccinia Virus protein VP39"/>
    <property type="match status" value="1"/>
</dbReference>
<gene>
    <name evidence="2" type="ORF">ACFQ5G_49635</name>
</gene>
<dbReference type="SUPFAM" id="SSF53335">
    <property type="entry name" value="S-adenosyl-L-methionine-dependent methyltransferases"/>
    <property type="match status" value="1"/>
</dbReference>
<sequence>MGFEVAAEAYGRFMGRFSEPLAATFVDFAGIGSGRRVLDVGCGPGALTAELIRRLGATERGDRPGGRWAVAGIDPSEAFVAASRVRFPGVDIRLGSAEDLPYGSDSFDCALAQLVVHFMADPVAGLREMARVTRPGGTVAACVWDHAGGRGPLSPFWRAVRDLDPGARDESQLAGARQGELGELLTVAGLGDVACAELTVTTRFAGFDEWWEPYTFGVGPAGDYVRGLDPERREALRDRCASAFGGREPFDVTAVAWAAAGRV</sequence>
<reference evidence="3" key="1">
    <citation type="journal article" date="2019" name="Int. J. Syst. Evol. Microbiol.">
        <title>The Global Catalogue of Microorganisms (GCM) 10K type strain sequencing project: providing services to taxonomists for standard genome sequencing and annotation.</title>
        <authorList>
            <consortium name="The Broad Institute Genomics Platform"/>
            <consortium name="The Broad Institute Genome Sequencing Center for Infectious Disease"/>
            <person name="Wu L."/>
            <person name="Ma J."/>
        </authorList>
    </citation>
    <scope>NUCLEOTIDE SEQUENCE [LARGE SCALE GENOMIC DNA]</scope>
    <source>
        <strain evidence="3">CCM 7526</strain>
    </source>
</reference>
<dbReference type="EMBL" id="JBHTMK010000068">
    <property type="protein sequence ID" value="MFD1373443.1"/>
    <property type="molecule type" value="Genomic_DNA"/>
</dbReference>
<organism evidence="2 3">
    <name type="scientific">Actinoplanes sichuanensis</name>
    <dbReference type="NCBI Taxonomy" id="512349"/>
    <lineage>
        <taxon>Bacteria</taxon>
        <taxon>Bacillati</taxon>
        <taxon>Actinomycetota</taxon>
        <taxon>Actinomycetes</taxon>
        <taxon>Micromonosporales</taxon>
        <taxon>Micromonosporaceae</taxon>
        <taxon>Actinoplanes</taxon>
    </lineage>
</organism>
<dbReference type="GO" id="GO:0032259">
    <property type="term" value="P:methylation"/>
    <property type="evidence" value="ECO:0007669"/>
    <property type="project" value="UniProtKB-KW"/>
</dbReference>
<proteinExistence type="predicted"/>
<accession>A0ABW4AT71</accession>
<dbReference type="Pfam" id="PF08241">
    <property type="entry name" value="Methyltransf_11"/>
    <property type="match status" value="1"/>
</dbReference>
<evidence type="ECO:0000313" key="3">
    <source>
        <dbReference type="Proteomes" id="UP001597183"/>
    </source>
</evidence>